<protein>
    <submittedName>
        <fullName evidence="2">NosL family protein</fullName>
    </submittedName>
</protein>
<dbReference type="HOGENOM" id="CLU_1346437_0_0_2"/>
<dbReference type="EMBL" id="CR936257">
    <property type="protein sequence ID" value="CAI49662.1"/>
    <property type="molecule type" value="Genomic_DNA"/>
</dbReference>
<evidence type="ECO:0000256" key="1">
    <source>
        <dbReference type="SAM" id="MobiDB-lite"/>
    </source>
</evidence>
<evidence type="ECO:0000313" key="2">
    <source>
        <dbReference type="EMBL" id="CAI49662.1"/>
    </source>
</evidence>
<dbReference type="SUPFAM" id="SSF160387">
    <property type="entry name" value="NosL/MerB-like"/>
    <property type="match status" value="1"/>
</dbReference>
<gene>
    <name evidence="2" type="primary">nosL2</name>
    <name evidence="2" type="ordered locus">NP_3142A</name>
</gene>
<evidence type="ECO:0000313" key="3">
    <source>
        <dbReference type="Proteomes" id="UP000002698"/>
    </source>
</evidence>
<dbReference type="AlphaFoldDB" id="A0A1U7EX08"/>
<sequence>MSKQTQDTWTRRRMLAVAGAGAVVGLAGCADESSEEPEEEPEEAPEEDPEEDPEEEPEALAHDEPAEFPEGEECAVCNMVTPEYPEWNAQVVHENGDRAYFCSSGCLSAYVADPEHFDGPGSDIENAWVTCYESGELIDGKEAYYVRVTDSDHVDDPMMRNPTPFGMREDAEAFADEFDEYDDSDIITYGDFDQDLAEFYRGNFFADEDMDDHDHDDMDHDHDDME</sequence>
<dbReference type="eggNOG" id="arCOG04012">
    <property type="taxonomic scope" value="Archaea"/>
</dbReference>
<keyword evidence="3" id="KW-1185">Reference proteome</keyword>
<feature type="region of interest" description="Disordered" evidence="1">
    <location>
        <begin position="25"/>
        <end position="68"/>
    </location>
</feature>
<dbReference type="STRING" id="348780.NP_3142A"/>
<organism evidence="2 3">
    <name type="scientific">Natronomonas pharaonis (strain ATCC 35678 / DSM 2160 / CIP 103997 / JCM 8858 / NBRC 14720 / NCIMB 2260 / Gabara)</name>
    <name type="common">Halobacterium pharaonis</name>
    <dbReference type="NCBI Taxonomy" id="348780"/>
    <lineage>
        <taxon>Archaea</taxon>
        <taxon>Methanobacteriati</taxon>
        <taxon>Methanobacteriota</taxon>
        <taxon>Stenosarchaea group</taxon>
        <taxon>Halobacteria</taxon>
        <taxon>Halobacteriales</taxon>
        <taxon>Natronomonadaceae</taxon>
        <taxon>Natronomonas</taxon>
    </lineage>
</organism>
<dbReference type="InterPro" id="IPR008719">
    <property type="entry name" value="N2O_reductase_NosL"/>
</dbReference>
<name>A0A1U7EX08_NATPD</name>
<accession>A0A1U7EX08</accession>
<reference evidence="2 3" key="1">
    <citation type="journal article" date="2005" name="Genome Res.">
        <title>Living with two extremes: conclusions from the genome sequence of Natronomonas pharaonis.</title>
        <authorList>
            <person name="Falb M."/>
            <person name="Pfeiffer F."/>
            <person name="Palm P."/>
            <person name="Rodewald K."/>
            <person name="Hickmann V."/>
            <person name="Tittor J."/>
            <person name="Oesterhelt D."/>
        </authorList>
    </citation>
    <scope>NUCLEOTIDE SEQUENCE [LARGE SCALE GENOMIC DNA]</scope>
    <source>
        <strain evidence="3">ATCC 35678 / DSM 2160 / CIP 103997 / JCM 8858 / NBRC 14720 / NCIMB 2260 / Gabara</strain>
    </source>
</reference>
<dbReference type="PANTHER" id="PTHR41247">
    <property type="entry name" value="HTH-TYPE TRANSCRIPTIONAL REPRESSOR YCNK"/>
    <property type="match status" value="1"/>
</dbReference>
<dbReference type="RefSeq" id="WP_011323284.1">
    <property type="nucleotide sequence ID" value="NC_007426.1"/>
</dbReference>
<dbReference type="PANTHER" id="PTHR41247:SF1">
    <property type="entry name" value="HTH-TYPE TRANSCRIPTIONAL REPRESSOR YCNK"/>
    <property type="match status" value="1"/>
</dbReference>
<dbReference type="GeneID" id="3701666"/>
<dbReference type="EnsemblBacteria" id="CAI49662">
    <property type="protein sequence ID" value="CAI49662"/>
    <property type="gene ID" value="NP_3142A"/>
</dbReference>
<dbReference type="Proteomes" id="UP000002698">
    <property type="component" value="Chromosome"/>
</dbReference>
<dbReference type="OrthoDB" id="241788at2157"/>
<dbReference type="KEGG" id="nph:NP_3142A"/>
<dbReference type="PROSITE" id="PS51257">
    <property type="entry name" value="PROKAR_LIPOPROTEIN"/>
    <property type="match status" value="1"/>
</dbReference>
<proteinExistence type="predicted"/>
<feature type="compositionally biased region" description="Acidic residues" evidence="1">
    <location>
        <begin position="32"/>
        <end position="58"/>
    </location>
</feature>
<dbReference type="Pfam" id="PF05573">
    <property type="entry name" value="NosL"/>
    <property type="match status" value="1"/>
</dbReference>